<dbReference type="EMBL" id="VFOS01000001">
    <property type="protein sequence ID" value="TQL64255.1"/>
    <property type="molecule type" value="Genomic_DNA"/>
</dbReference>
<dbReference type="AlphaFoldDB" id="A0A542ZV63"/>
<evidence type="ECO:0000313" key="7">
    <source>
        <dbReference type="EMBL" id="TQL64255.1"/>
    </source>
</evidence>
<sequence>MRLSDVIARLDEWFPRALAEPWDSVGLIVGDPDRPVRRILLALDPVRSVVDEASDWSADLIITHHPLFLKPVHQLSTETFKGAIVHRLIAAQCALFNAHTNADRAADGVAHALTKRLGLIDSTPLAAAQQPPRDKYVVFSPLDATDGIQAAMSAAGAGRIGEYSSCAWRTEGEGTFTASKDANPTIGEPGQKTTVREHRLEMVAPRSARAAVTTALRAAHPYEEPAYEVTELASEPSDLGLGRMGRLPSPMSLREFAEHAARVLPATAQGIRVAGDLDAVVERVAVVGGSGDSMIGAARAAGADVYLTSDLRHHPVSEAREEAMLGDGRPFLVDTAHFASESVWLDDLAQKLTAIPSARLEVRIARESTDPWTAHFPSVTTG</sequence>
<feature type="binding site" evidence="6">
    <location>
        <position position="103"/>
    </location>
    <ligand>
        <name>a divalent metal cation</name>
        <dbReference type="ChEBI" id="CHEBI:60240"/>
        <label>1</label>
    </ligand>
</feature>
<accession>A0A542ZV63</accession>
<protein>
    <recommendedName>
        <fullName evidence="3 5">GTP cyclohydrolase 1 type 2 homolog</fullName>
    </recommendedName>
</protein>
<comment type="caution">
    <text evidence="7">The sequence shown here is derived from an EMBL/GenBank/DDBJ whole genome shotgun (WGS) entry which is preliminary data.</text>
</comment>
<evidence type="ECO:0000256" key="3">
    <source>
        <dbReference type="ARBA" id="ARBA00022112"/>
    </source>
</evidence>
<dbReference type="Proteomes" id="UP000315389">
    <property type="component" value="Unassembled WGS sequence"/>
</dbReference>
<dbReference type="Pfam" id="PF01784">
    <property type="entry name" value="DUF34_NIF3"/>
    <property type="match status" value="1"/>
</dbReference>
<name>A0A542ZV63_RARFA</name>
<evidence type="ECO:0000256" key="1">
    <source>
        <dbReference type="ARBA" id="ARBA00006964"/>
    </source>
</evidence>
<reference evidence="7 8" key="1">
    <citation type="submission" date="2019-06" db="EMBL/GenBank/DDBJ databases">
        <title>Sequencing the genomes of 1000 actinobacteria strains.</title>
        <authorList>
            <person name="Klenk H.-P."/>
        </authorList>
    </citation>
    <scope>NUCLEOTIDE SEQUENCE [LARGE SCALE GENOMIC DNA]</scope>
    <source>
        <strain evidence="7 8">DSM 4813</strain>
    </source>
</reference>
<organism evidence="7 8">
    <name type="scientific">Rarobacter faecitabidus</name>
    <dbReference type="NCBI Taxonomy" id="13243"/>
    <lineage>
        <taxon>Bacteria</taxon>
        <taxon>Bacillati</taxon>
        <taxon>Actinomycetota</taxon>
        <taxon>Actinomycetes</taxon>
        <taxon>Micrococcales</taxon>
        <taxon>Rarobacteraceae</taxon>
        <taxon>Rarobacter</taxon>
    </lineage>
</organism>
<dbReference type="FunFam" id="3.40.1390.30:FF:000001">
    <property type="entry name" value="GTP cyclohydrolase 1 type 2"/>
    <property type="match status" value="1"/>
</dbReference>
<dbReference type="InterPro" id="IPR002678">
    <property type="entry name" value="DUF34/NIF3"/>
</dbReference>
<gene>
    <name evidence="7" type="ORF">FB461_0752</name>
</gene>
<feature type="binding site" evidence="6">
    <location>
        <position position="64"/>
    </location>
    <ligand>
        <name>a divalent metal cation</name>
        <dbReference type="ChEBI" id="CHEBI:60240"/>
        <label>2</label>
    </ligand>
</feature>
<dbReference type="PANTHER" id="PTHR13799">
    <property type="entry name" value="NGG1 INTERACTING FACTOR 3"/>
    <property type="match status" value="1"/>
</dbReference>
<keyword evidence="8" id="KW-1185">Reference proteome</keyword>
<evidence type="ECO:0000313" key="8">
    <source>
        <dbReference type="Proteomes" id="UP000315389"/>
    </source>
</evidence>
<dbReference type="PIRSF" id="PIRSF037489">
    <property type="entry name" value="UCP037489_NIF3_YqfO"/>
    <property type="match status" value="1"/>
</dbReference>
<comment type="subunit">
    <text evidence="2">Homohexamer.</text>
</comment>
<dbReference type="NCBIfam" id="TIGR00486">
    <property type="entry name" value="YbgI_SA1388"/>
    <property type="match status" value="1"/>
</dbReference>
<dbReference type="InterPro" id="IPR015867">
    <property type="entry name" value="N-reg_PII/ATP_PRibTrfase_C"/>
</dbReference>
<evidence type="ECO:0000256" key="2">
    <source>
        <dbReference type="ARBA" id="ARBA00011643"/>
    </source>
</evidence>
<evidence type="ECO:0000256" key="6">
    <source>
        <dbReference type="PIRSR" id="PIRSR602678-1"/>
    </source>
</evidence>
<feature type="binding site" evidence="6">
    <location>
        <position position="65"/>
    </location>
    <ligand>
        <name>a divalent metal cation</name>
        <dbReference type="ChEBI" id="CHEBI:60240"/>
        <label>1</label>
    </ligand>
</feature>
<keyword evidence="4 5" id="KW-0479">Metal-binding</keyword>
<evidence type="ECO:0000256" key="5">
    <source>
        <dbReference type="PIRNR" id="PIRNR037489"/>
    </source>
</evidence>
<feature type="binding site" evidence="6">
    <location>
        <position position="337"/>
    </location>
    <ligand>
        <name>a divalent metal cation</name>
        <dbReference type="ChEBI" id="CHEBI:60240"/>
        <label>1</label>
    </ligand>
</feature>
<proteinExistence type="inferred from homology"/>
<dbReference type="GO" id="GO:0046872">
    <property type="term" value="F:metal ion binding"/>
    <property type="evidence" value="ECO:0007669"/>
    <property type="project" value="UniProtKB-UniRule"/>
</dbReference>
<dbReference type="SUPFAM" id="SSF102705">
    <property type="entry name" value="NIF3 (NGG1p interacting factor 3)-like"/>
    <property type="match status" value="1"/>
</dbReference>
<comment type="similarity">
    <text evidence="1 5">Belongs to the GTP cyclohydrolase I type 2/NIF3 family.</text>
</comment>
<dbReference type="Gene3D" id="3.30.70.120">
    <property type="match status" value="1"/>
</dbReference>
<dbReference type="InterPro" id="IPR036069">
    <property type="entry name" value="DUF34/NIF3_sf"/>
</dbReference>
<dbReference type="PANTHER" id="PTHR13799:SF14">
    <property type="entry name" value="GTP CYCLOHYDROLASE 1 TYPE 2 HOMOLOG"/>
    <property type="match status" value="1"/>
</dbReference>
<dbReference type="Gene3D" id="3.40.1390.30">
    <property type="entry name" value="NIF3 (NGG1p interacting factor 3)-like"/>
    <property type="match status" value="1"/>
</dbReference>
<dbReference type="InterPro" id="IPR017221">
    <property type="entry name" value="DUF34/NIF3_bac"/>
</dbReference>
<dbReference type="RefSeq" id="WP_211349860.1">
    <property type="nucleotide sequence ID" value="NZ_BAAASV010000003.1"/>
</dbReference>
<feature type="binding site" evidence="6">
    <location>
        <position position="341"/>
    </location>
    <ligand>
        <name>a divalent metal cation</name>
        <dbReference type="ChEBI" id="CHEBI:60240"/>
        <label>1</label>
    </ligand>
</feature>
<evidence type="ECO:0000256" key="4">
    <source>
        <dbReference type="ARBA" id="ARBA00022723"/>
    </source>
</evidence>
<dbReference type="GO" id="GO:0005737">
    <property type="term" value="C:cytoplasm"/>
    <property type="evidence" value="ECO:0007669"/>
    <property type="project" value="TreeGrafter"/>
</dbReference>